<dbReference type="Pfam" id="PF00058">
    <property type="entry name" value="Ldl_recept_b"/>
    <property type="match status" value="2"/>
</dbReference>
<evidence type="ECO:0000256" key="2">
    <source>
        <dbReference type="ARBA" id="ARBA00022475"/>
    </source>
</evidence>
<keyword evidence="5" id="KW-0677">Repeat</keyword>
<dbReference type="PANTHER" id="PTHR46513:SF42">
    <property type="entry name" value="PROTEIN CUEBALL"/>
    <property type="match status" value="1"/>
</dbReference>
<feature type="disulfide bond" evidence="14">
    <location>
        <begin position="355"/>
        <end position="364"/>
    </location>
</feature>
<evidence type="ECO:0000256" key="7">
    <source>
        <dbReference type="ARBA" id="ARBA00022871"/>
    </source>
</evidence>
<evidence type="ECO:0000256" key="6">
    <source>
        <dbReference type="ARBA" id="ARBA00022782"/>
    </source>
</evidence>
<protein>
    <recommendedName>
        <fullName evidence="13">Protein cueball</fullName>
    </recommendedName>
</protein>
<dbReference type="SMART" id="SM00135">
    <property type="entry name" value="LY"/>
    <property type="match status" value="4"/>
</dbReference>
<evidence type="ECO:0000256" key="3">
    <source>
        <dbReference type="ARBA" id="ARBA00022536"/>
    </source>
</evidence>
<keyword evidence="9 16" id="KW-0472">Membrane</keyword>
<keyword evidence="2" id="KW-1003">Cell membrane</keyword>
<dbReference type="AlphaFoldDB" id="A0A9P0CC57"/>
<feature type="transmembrane region" description="Helical" evidence="16">
    <location>
        <begin position="514"/>
        <end position="536"/>
    </location>
</feature>
<evidence type="ECO:0000259" key="18">
    <source>
        <dbReference type="PROSITE" id="PS50026"/>
    </source>
</evidence>
<evidence type="ECO:0000256" key="13">
    <source>
        <dbReference type="ARBA" id="ARBA00040020"/>
    </source>
</evidence>
<proteinExistence type="inferred from homology"/>
<keyword evidence="8" id="KW-0896">Oogenesis</keyword>
<keyword evidence="11" id="KW-0325">Glycoprotein</keyword>
<feature type="repeat" description="LDL-receptor class B" evidence="15">
    <location>
        <begin position="206"/>
        <end position="251"/>
    </location>
</feature>
<accession>A0A9P0CC57</accession>
<comment type="caution">
    <text evidence="14">Lacks conserved residue(s) required for the propagation of feature annotation.</text>
</comment>
<evidence type="ECO:0000256" key="8">
    <source>
        <dbReference type="ARBA" id="ARBA00022943"/>
    </source>
</evidence>
<evidence type="ECO:0000313" key="19">
    <source>
        <dbReference type="EMBL" id="CAH0767644.1"/>
    </source>
</evidence>
<dbReference type="InterPro" id="IPR000033">
    <property type="entry name" value="LDLR_classB_rpt"/>
</dbReference>
<dbReference type="GO" id="GO:0007283">
    <property type="term" value="P:spermatogenesis"/>
    <property type="evidence" value="ECO:0007669"/>
    <property type="project" value="UniProtKB-KW"/>
</dbReference>
<name>A0A9P0CC57_BEMTA</name>
<comment type="subcellular location">
    <subcellularLocation>
        <location evidence="1">Cell membrane</location>
        <topology evidence="1">Single-pass type I membrane protein</topology>
    </subcellularLocation>
</comment>
<dbReference type="GO" id="GO:0048477">
    <property type="term" value="P:oogenesis"/>
    <property type="evidence" value="ECO:0007669"/>
    <property type="project" value="UniProtKB-KW"/>
</dbReference>
<evidence type="ECO:0000256" key="15">
    <source>
        <dbReference type="PROSITE-ProRule" id="PRU00461"/>
    </source>
</evidence>
<reference evidence="19" key="1">
    <citation type="submission" date="2021-12" db="EMBL/GenBank/DDBJ databases">
        <authorList>
            <person name="King R."/>
        </authorList>
    </citation>
    <scope>NUCLEOTIDE SEQUENCE</scope>
</reference>
<dbReference type="SUPFAM" id="SSF63825">
    <property type="entry name" value="YWTD domain"/>
    <property type="match status" value="1"/>
</dbReference>
<evidence type="ECO:0000256" key="4">
    <source>
        <dbReference type="ARBA" id="ARBA00022729"/>
    </source>
</evidence>
<dbReference type="OrthoDB" id="382013at2759"/>
<keyword evidence="6" id="KW-0221">Differentiation</keyword>
<dbReference type="PROSITE" id="PS51120">
    <property type="entry name" value="LDLRB"/>
    <property type="match status" value="2"/>
</dbReference>
<dbReference type="CDD" id="cd00054">
    <property type="entry name" value="EGF_CA"/>
    <property type="match status" value="1"/>
</dbReference>
<feature type="signal peptide" evidence="17">
    <location>
        <begin position="1"/>
        <end position="20"/>
    </location>
</feature>
<dbReference type="Gene3D" id="2.10.25.10">
    <property type="entry name" value="Laminin"/>
    <property type="match status" value="2"/>
</dbReference>
<gene>
    <name evidence="19" type="ORF">BEMITA_LOCUS4888</name>
</gene>
<keyword evidence="16" id="KW-1133">Transmembrane helix</keyword>
<dbReference type="PROSITE" id="PS01186">
    <property type="entry name" value="EGF_2"/>
    <property type="match status" value="2"/>
</dbReference>
<feature type="repeat" description="LDL-receptor class B" evidence="15">
    <location>
        <begin position="161"/>
        <end position="205"/>
    </location>
</feature>
<dbReference type="PROSITE" id="PS50026">
    <property type="entry name" value="EGF_3"/>
    <property type="match status" value="2"/>
</dbReference>
<dbReference type="SUPFAM" id="SSF57196">
    <property type="entry name" value="EGF/Laminin"/>
    <property type="match status" value="1"/>
</dbReference>
<evidence type="ECO:0000256" key="17">
    <source>
        <dbReference type="SAM" id="SignalP"/>
    </source>
</evidence>
<dbReference type="InterPro" id="IPR050778">
    <property type="entry name" value="Cueball_EGF_LRP_Nidogen"/>
</dbReference>
<keyword evidence="20" id="KW-1185">Reference proteome</keyword>
<sequence>MKLFFCAAHLLALCFSPVFSWDIGVAVGNQLQFLSKDGKLLGIAAEKYTDMAAMTFDPLHNHIYFSDSKDSQFSIFRLKLDNSSESKIIQPIVSRRHDDKEVQGVAFDAVTLSLFWSTGVGRTIQRLKLLSLFTAQPQEGETILQLDEQVPQGLAIDSCNRKLYWTNCNHKLATIESSDLDGQNNVRIVNEDLWQPLGITVDQHHQKLYWSDEQESFGFKIERSDLDGKNRETLITGSHHQPVALAIDLNFVYWSDWVHHAIWRSNLSIVNDIDLQPEQFRLYNNKIPNGVVSRTDLNYISKDSCSVLLELKRKIMLPPEEQAILNKIEDPTIDSKLLNYCLNNGSFHINGTCVCPKGYSGQRCEVSLCHNYCILGECSLDQDGYPSCACPMNRTGLRCQTDLCYSICLNGGSCVILGVNKTECQCPSGFFGKRCEMRSAQQDELCKAYCNYYAAGYNYQHLAKDDKNDGVLPLPPPSCSCDEIRNSERYEMLENSTKLQVASLSDYSIRNLNMYLTSSLGIICAVLLIVIVLLSIKICSLNKRPRVKKRYVVNKAVTPMTSRPAVQQPSESCEITIENCCNMNICETPCFEPDFRNAKSSVIHRKSKEEKANLLSDMEVESQDESLY</sequence>
<dbReference type="GO" id="GO:0005886">
    <property type="term" value="C:plasma membrane"/>
    <property type="evidence" value="ECO:0007669"/>
    <property type="project" value="UniProtKB-SubCell"/>
</dbReference>
<keyword evidence="4 17" id="KW-0732">Signal</keyword>
<feature type="disulfide bond" evidence="14">
    <location>
        <begin position="426"/>
        <end position="435"/>
    </location>
</feature>
<feature type="disulfide bond" evidence="14">
    <location>
        <begin position="404"/>
        <end position="414"/>
    </location>
</feature>
<keyword evidence="10 14" id="KW-1015">Disulfide bond</keyword>
<dbReference type="Gene3D" id="2.120.10.30">
    <property type="entry name" value="TolB, C-terminal domain"/>
    <property type="match status" value="1"/>
</dbReference>
<evidence type="ECO:0000256" key="5">
    <source>
        <dbReference type="ARBA" id="ARBA00022737"/>
    </source>
</evidence>
<feature type="domain" description="EGF-like" evidence="18">
    <location>
        <begin position="332"/>
        <end position="365"/>
    </location>
</feature>
<dbReference type="Proteomes" id="UP001152759">
    <property type="component" value="Chromosome 2"/>
</dbReference>
<evidence type="ECO:0000256" key="9">
    <source>
        <dbReference type="ARBA" id="ARBA00023136"/>
    </source>
</evidence>
<dbReference type="KEGG" id="btab:109041858"/>
<evidence type="ECO:0000256" key="16">
    <source>
        <dbReference type="SAM" id="Phobius"/>
    </source>
</evidence>
<dbReference type="PROSITE" id="PS00022">
    <property type="entry name" value="EGF_1"/>
    <property type="match status" value="2"/>
</dbReference>
<evidence type="ECO:0000256" key="12">
    <source>
        <dbReference type="ARBA" id="ARBA00038070"/>
    </source>
</evidence>
<evidence type="ECO:0000256" key="14">
    <source>
        <dbReference type="PROSITE-ProRule" id="PRU00076"/>
    </source>
</evidence>
<evidence type="ECO:0000256" key="11">
    <source>
        <dbReference type="ARBA" id="ARBA00023180"/>
    </source>
</evidence>
<evidence type="ECO:0000256" key="10">
    <source>
        <dbReference type="ARBA" id="ARBA00023157"/>
    </source>
</evidence>
<keyword evidence="16" id="KW-0812">Transmembrane</keyword>
<dbReference type="GO" id="GO:0017147">
    <property type="term" value="F:Wnt-protein binding"/>
    <property type="evidence" value="ECO:0007669"/>
    <property type="project" value="TreeGrafter"/>
</dbReference>
<dbReference type="InterPro" id="IPR011042">
    <property type="entry name" value="6-blade_b-propeller_TolB-like"/>
</dbReference>
<dbReference type="GO" id="GO:0042813">
    <property type="term" value="F:Wnt receptor activity"/>
    <property type="evidence" value="ECO:0007669"/>
    <property type="project" value="TreeGrafter"/>
</dbReference>
<feature type="domain" description="EGF-like" evidence="18">
    <location>
        <begin position="400"/>
        <end position="436"/>
    </location>
</feature>
<keyword evidence="7" id="KW-0744">Spermatogenesis</keyword>
<dbReference type="PANTHER" id="PTHR46513">
    <property type="entry name" value="VITELLOGENIN RECEPTOR-LIKE PROTEIN-RELATED-RELATED"/>
    <property type="match status" value="1"/>
</dbReference>
<dbReference type="InterPro" id="IPR000742">
    <property type="entry name" value="EGF"/>
</dbReference>
<dbReference type="SMART" id="SM00181">
    <property type="entry name" value="EGF"/>
    <property type="match status" value="3"/>
</dbReference>
<evidence type="ECO:0000256" key="1">
    <source>
        <dbReference type="ARBA" id="ARBA00004251"/>
    </source>
</evidence>
<feature type="chain" id="PRO_5040308323" description="Protein cueball" evidence="17">
    <location>
        <begin position="21"/>
        <end position="628"/>
    </location>
</feature>
<dbReference type="EMBL" id="OU963863">
    <property type="protein sequence ID" value="CAH0767644.1"/>
    <property type="molecule type" value="Genomic_DNA"/>
</dbReference>
<evidence type="ECO:0000313" key="20">
    <source>
        <dbReference type="Proteomes" id="UP001152759"/>
    </source>
</evidence>
<keyword evidence="3 14" id="KW-0245">EGF-like domain</keyword>
<dbReference type="GO" id="GO:0060070">
    <property type="term" value="P:canonical Wnt signaling pathway"/>
    <property type="evidence" value="ECO:0007669"/>
    <property type="project" value="TreeGrafter"/>
</dbReference>
<comment type="similarity">
    <text evidence="12">Belongs to the cueball family.</text>
</comment>
<organism evidence="19 20">
    <name type="scientific">Bemisia tabaci</name>
    <name type="common">Sweetpotato whitefly</name>
    <name type="synonym">Aleurodes tabaci</name>
    <dbReference type="NCBI Taxonomy" id="7038"/>
    <lineage>
        <taxon>Eukaryota</taxon>
        <taxon>Metazoa</taxon>
        <taxon>Ecdysozoa</taxon>
        <taxon>Arthropoda</taxon>
        <taxon>Hexapoda</taxon>
        <taxon>Insecta</taxon>
        <taxon>Pterygota</taxon>
        <taxon>Neoptera</taxon>
        <taxon>Paraneoptera</taxon>
        <taxon>Hemiptera</taxon>
        <taxon>Sternorrhyncha</taxon>
        <taxon>Aleyrodoidea</taxon>
        <taxon>Aleyrodidae</taxon>
        <taxon>Aleyrodinae</taxon>
        <taxon>Bemisia</taxon>
    </lineage>
</organism>